<evidence type="ECO:0000256" key="4">
    <source>
        <dbReference type="ARBA" id="ARBA00023004"/>
    </source>
</evidence>
<dbReference type="PANTHER" id="PTHR10209:SF884">
    <property type="entry name" value="1-AMINOCYCLOPROPANE-1-CARBOXYLATE OXIDASE HOMOLOG 1-LIKE"/>
    <property type="match status" value="1"/>
</dbReference>
<dbReference type="PANTHER" id="PTHR10209">
    <property type="entry name" value="OXIDOREDUCTASE, 2OG-FE II OXYGENASE FAMILY PROTEIN"/>
    <property type="match status" value="1"/>
</dbReference>
<dbReference type="GO" id="GO:0002238">
    <property type="term" value="P:response to molecule of fungal origin"/>
    <property type="evidence" value="ECO:0007669"/>
    <property type="project" value="UniProtKB-ARBA"/>
</dbReference>
<comment type="similarity">
    <text evidence="1 5">Belongs to the iron/ascorbate-dependent oxidoreductase family.</text>
</comment>
<comment type="caution">
    <text evidence="7">The sequence shown here is derived from an EMBL/GenBank/DDBJ whole genome shotgun (WGS) entry which is preliminary data.</text>
</comment>
<dbReference type="GO" id="GO:0009805">
    <property type="term" value="P:coumarin biosynthetic process"/>
    <property type="evidence" value="ECO:0007669"/>
    <property type="project" value="UniProtKB-ARBA"/>
</dbReference>
<dbReference type="InterPro" id="IPR027443">
    <property type="entry name" value="IPNS-like_sf"/>
</dbReference>
<dbReference type="EMBL" id="JBJUIK010000013">
    <property type="protein sequence ID" value="KAL3507677.1"/>
    <property type="molecule type" value="Genomic_DNA"/>
</dbReference>
<dbReference type="Gene3D" id="2.60.120.330">
    <property type="entry name" value="B-lactam Antibiotic, Isopenicillin N Synthase, Chain"/>
    <property type="match status" value="1"/>
</dbReference>
<name>A0ABD2YP95_9GENT</name>
<dbReference type="Pfam" id="PF14226">
    <property type="entry name" value="DIOX_N"/>
    <property type="match status" value="1"/>
</dbReference>
<keyword evidence="8" id="KW-1185">Reference proteome</keyword>
<feature type="domain" description="Fe2OG dioxygenase" evidence="6">
    <location>
        <begin position="248"/>
        <end position="338"/>
    </location>
</feature>
<evidence type="ECO:0000313" key="7">
    <source>
        <dbReference type="EMBL" id="KAL3507677.1"/>
    </source>
</evidence>
<dbReference type="GO" id="GO:0016706">
    <property type="term" value="F:2-oxoglutarate-dependent dioxygenase activity"/>
    <property type="evidence" value="ECO:0007669"/>
    <property type="project" value="UniProtKB-ARBA"/>
</dbReference>
<organism evidence="7 8">
    <name type="scientific">Cinchona calisaya</name>
    <dbReference type="NCBI Taxonomy" id="153742"/>
    <lineage>
        <taxon>Eukaryota</taxon>
        <taxon>Viridiplantae</taxon>
        <taxon>Streptophyta</taxon>
        <taxon>Embryophyta</taxon>
        <taxon>Tracheophyta</taxon>
        <taxon>Spermatophyta</taxon>
        <taxon>Magnoliopsida</taxon>
        <taxon>eudicotyledons</taxon>
        <taxon>Gunneridae</taxon>
        <taxon>Pentapetalae</taxon>
        <taxon>asterids</taxon>
        <taxon>lamiids</taxon>
        <taxon>Gentianales</taxon>
        <taxon>Rubiaceae</taxon>
        <taxon>Cinchonoideae</taxon>
        <taxon>Cinchoneae</taxon>
        <taxon>Cinchona</taxon>
    </lineage>
</organism>
<evidence type="ECO:0000259" key="6">
    <source>
        <dbReference type="PROSITE" id="PS51471"/>
    </source>
</evidence>
<keyword evidence="3 5" id="KW-0560">Oxidoreductase</keyword>
<dbReference type="Proteomes" id="UP001630127">
    <property type="component" value="Unassembled WGS sequence"/>
</dbReference>
<evidence type="ECO:0000256" key="2">
    <source>
        <dbReference type="ARBA" id="ARBA00022723"/>
    </source>
</evidence>
<dbReference type="PROSITE" id="PS51471">
    <property type="entry name" value="FE2OG_OXY"/>
    <property type="match status" value="1"/>
</dbReference>
<keyword evidence="2 5" id="KW-0479">Metal-binding</keyword>
<keyword evidence="4 5" id="KW-0408">Iron</keyword>
<dbReference type="AlphaFoldDB" id="A0ABD2YP95"/>
<dbReference type="InterPro" id="IPR044861">
    <property type="entry name" value="IPNS-like_FE2OG_OXY"/>
</dbReference>
<proteinExistence type="inferred from homology"/>
<sequence length="338" mass="38432">MALSTGSNFQYSFRDPNSLRRSCFLKKTVLVKRAIGIQAKSSSPFCYYDREPELKAFDDSKAGVKGLSDSGVSKLPRMFVHNNINHEKKPKNSKFDQSSIPVVDLEGPESEIIDQVRDSCKNWGFFQVINHEIPIRTMEKMLEGIRLFHEQSSEIKRDYYTSDFMKNDVAYYSNYDLYESEAAVWKDTITCKISSPLCANKEELPMVCRDIMIEYSNYVMKLGVKLLGLLSETLGLETSYLVDMGCMEGLGLRGHYYPPCPEPELTLGIVSHTDFSFLTILLQDQIGGLQVLHQNEWVDVPCLPGALVINLGDLMQSKGKSIKSLREKEKFHLQLDFS</sequence>
<dbReference type="SUPFAM" id="SSF51197">
    <property type="entry name" value="Clavaminate synthase-like"/>
    <property type="match status" value="1"/>
</dbReference>
<accession>A0ABD2YP95</accession>
<evidence type="ECO:0000256" key="5">
    <source>
        <dbReference type="RuleBase" id="RU003682"/>
    </source>
</evidence>
<gene>
    <name evidence="7" type="ORF">ACH5RR_033059</name>
</gene>
<dbReference type="InterPro" id="IPR026992">
    <property type="entry name" value="DIOX_N"/>
</dbReference>
<evidence type="ECO:0000313" key="8">
    <source>
        <dbReference type="Proteomes" id="UP001630127"/>
    </source>
</evidence>
<reference evidence="7 8" key="1">
    <citation type="submission" date="2024-11" db="EMBL/GenBank/DDBJ databases">
        <title>A near-complete genome assembly of Cinchona calisaya.</title>
        <authorList>
            <person name="Lian D.C."/>
            <person name="Zhao X.W."/>
            <person name="Wei L."/>
        </authorList>
    </citation>
    <scope>NUCLEOTIDE SEQUENCE [LARGE SCALE GENOMIC DNA]</scope>
    <source>
        <tissue evidence="7">Nenye</tissue>
    </source>
</reference>
<evidence type="ECO:0000256" key="1">
    <source>
        <dbReference type="ARBA" id="ARBA00008056"/>
    </source>
</evidence>
<dbReference type="Pfam" id="PF03171">
    <property type="entry name" value="2OG-FeII_Oxy"/>
    <property type="match status" value="1"/>
</dbReference>
<dbReference type="InterPro" id="IPR005123">
    <property type="entry name" value="Oxoglu/Fe-dep_dioxygenase_dom"/>
</dbReference>
<evidence type="ECO:0000256" key="3">
    <source>
        <dbReference type="ARBA" id="ARBA00023002"/>
    </source>
</evidence>
<protein>
    <recommendedName>
        <fullName evidence="6">Fe2OG dioxygenase domain-containing protein</fullName>
    </recommendedName>
</protein>
<dbReference type="GO" id="GO:0046872">
    <property type="term" value="F:metal ion binding"/>
    <property type="evidence" value="ECO:0007669"/>
    <property type="project" value="UniProtKB-KW"/>
</dbReference>